<dbReference type="SUPFAM" id="SSF53254">
    <property type="entry name" value="Phosphoglycerate mutase-like"/>
    <property type="match status" value="1"/>
</dbReference>
<dbReference type="OMA" id="YRDDGWC"/>
<sequence length="536" mass="59239">MRTVILIAFAALADAAAVRRNEETPAASSTINPYFQTTPELFAGPTATGEAPFLAQTNSLPPTGVSYIPPYPLETQIPIADNPQDENIFQSMGLLSPYYSTPEGHGVDEYPLPPGSNISQLHMLHRHGARYPGASSGVTKFGQKMMKLKGTFKATGALSFLNDWTYKLGKEILVPVGRQQLFDSGIAHYYQYGHLYNTSTNIVVRSTTQDRMRNSAEYFLAGFFGQDWTRNASLELLVEANGFNNTMTGWDNCPMSDLGPSLGGFNASDAWEAVYLQNATARLAALIEGYNWTLSDTYNAQSLCPYETVGLGYSKFCDLFTLEEWQAFEYNDALNLAGNYGFQSPTGRATAVGYVGELLGRLDHHLLTETYGQANITLDNNTATFPLNQSLYLDFSHDTNMFSILVAMGFKQFAPFLPEDRLVLKRDFIVSHLVPFAGRFDIEIIKTPQPVPEDRSTDYIGGPPTTYIHFIVNQRTLSLGRSFPECGLRADGWCELGTFIDIQKGSLKEADFDFACFGNYPSLPYGSIKNGAPLRS</sequence>
<gene>
    <name evidence="5" type="ORF">L228DRAFT_243524</name>
</gene>
<dbReference type="InterPro" id="IPR029033">
    <property type="entry name" value="His_PPase_superfam"/>
</dbReference>
<dbReference type="CDD" id="cd07061">
    <property type="entry name" value="HP_HAP_like"/>
    <property type="match status" value="1"/>
</dbReference>
<dbReference type="PANTHER" id="PTHR20963">
    <property type="entry name" value="MULTIPLE INOSITOL POLYPHOSPHATE PHOSPHATASE-RELATED"/>
    <property type="match status" value="1"/>
</dbReference>
<dbReference type="Gene3D" id="3.40.50.1240">
    <property type="entry name" value="Phosphoglycerate mutase-like"/>
    <property type="match status" value="1"/>
</dbReference>
<evidence type="ECO:0000313" key="6">
    <source>
        <dbReference type="Proteomes" id="UP000076632"/>
    </source>
</evidence>
<dbReference type="GO" id="GO:0003993">
    <property type="term" value="F:acid phosphatase activity"/>
    <property type="evidence" value="ECO:0007669"/>
    <property type="project" value="TreeGrafter"/>
</dbReference>
<reference evidence="5 6" key="1">
    <citation type="journal article" date="2016" name="Fungal Biol.">
        <title>The genome of Xylona heveae provides a window into fungal endophytism.</title>
        <authorList>
            <person name="Gazis R."/>
            <person name="Kuo A."/>
            <person name="Riley R."/>
            <person name="LaButti K."/>
            <person name="Lipzen A."/>
            <person name="Lin J."/>
            <person name="Amirebrahimi M."/>
            <person name="Hesse C.N."/>
            <person name="Spatafora J.W."/>
            <person name="Henrissat B."/>
            <person name="Hainaut M."/>
            <person name="Grigoriev I.V."/>
            <person name="Hibbett D.S."/>
        </authorList>
    </citation>
    <scope>NUCLEOTIDE SEQUENCE [LARGE SCALE GENOMIC DNA]</scope>
    <source>
        <strain evidence="5 6">TC161</strain>
    </source>
</reference>
<dbReference type="Pfam" id="PF00328">
    <property type="entry name" value="His_Phos_2"/>
    <property type="match status" value="1"/>
</dbReference>
<dbReference type="InterPro" id="IPR033379">
    <property type="entry name" value="Acid_Pase_AS"/>
</dbReference>
<comment type="similarity">
    <text evidence="1">Belongs to the histidine acid phosphatase family.</text>
</comment>
<dbReference type="Proteomes" id="UP000076632">
    <property type="component" value="Unassembled WGS sequence"/>
</dbReference>
<keyword evidence="3" id="KW-0378">Hydrolase</keyword>
<dbReference type="EMBL" id="KV407454">
    <property type="protein sequence ID" value="KZF26967.1"/>
    <property type="molecule type" value="Genomic_DNA"/>
</dbReference>
<dbReference type="STRING" id="1328760.A0A165K4B9"/>
<dbReference type="GO" id="GO:0016158">
    <property type="term" value="F:inositol hexakisphosphate 3-phosphatase activity"/>
    <property type="evidence" value="ECO:0007669"/>
    <property type="project" value="UniProtKB-EC"/>
</dbReference>
<feature type="chain" id="PRO_5012881712" description="3-phytase" evidence="4">
    <location>
        <begin position="16"/>
        <end position="536"/>
    </location>
</feature>
<dbReference type="RefSeq" id="XP_018192522.1">
    <property type="nucleotide sequence ID" value="XM_018331706.1"/>
</dbReference>
<dbReference type="PANTHER" id="PTHR20963:SF43">
    <property type="entry name" value="PUTATIVE (AFU_ORTHOLOGUE AFUA_7G01240)-RELATED"/>
    <property type="match status" value="1"/>
</dbReference>
<dbReference type="AlphaFoldDB" id="A0A165K4B9"/>
<name>A0A165K4B9_XYLHT</name>
<keyword evidence="4" id="KW-0732">Signal</keyword>
<organism evidence="5 6">
    <name type="scientific">Xylona heveae (strain CBS 132557 / TC161)</name>
    <dbReference type="NCBI Taxonomy" id="1328760"/>
    <lineage>
        <taxon>Eukaryota</taxon>
        <taxon>Fungi</taxon>
        <taxon>Dikarya</taxon>
        <taxon>Ascomycota</taxon>
        <taxon>Pezizomycotina</taxon>
        <taxon>Xylonomycetes</taxon>
        <taxon>Xylonales</taxon>
        <taxon>Xylonaceae</taxon>
        <taxon>Xylona</taxon>
    </lineage>
</organism>
<evidence type="ECO:0000256" key="3">
    <source>
        <dbReference type="ARBA" id="ARBA00022801"/>
    </source>
</evidence>
<evidence type="ECO:0000313" key="5">
    <source>
        <dbReference type="EMBL" id="KZF26967.1"/>
    </source>
</evidence>
<evidence type="ECO:0000256" key="2">
    <source>
        <dbReference type="ARBA" id="ARBA00012632"/>
    </source>
</evidence>
<dbReference type="PROSITE" id="PS00616">
    <property type="entry name" value="HIS_ACID_PHOSPHAT_1"/>
    <property type="match status" value="1"/>
</dbReference>
<dbReference type="InterPro" id="IPR000560">
    <property type="entry name" value="His_Pase_clade-2"/>
</dbReference>
<dbReference type="InParanoid" id="A0A165K4B9"/>
<dbReference type="PROSITE" id="PS00778">
    <property type="entry name" value="HIS_ACID_PHOSPHAT_2"/>
    <property type="match status" value="1"/>
</dbReference>
<dbReference type="OrthoDB" id="6509975at2759"/>
<feature type="signal peptide" evidence="4">
    <location>
        <begin position="1"/>
        <end position="15"/>
    </location>
</feature>
<keyword evidence="6" id="KW-1185">Reference proteome</keyword>
<evidence type="ECO:0000256" key="1">
    <source>
        <dbReference type="ARBA" id="ARBA00005375"/>
    </source>
</evidence>
<protein>
    <recommendedName>
        <fullName evidence="2">3-phytase</fullName>
        <ecNumber evidence="2">3.1.3.8</ecNumber>
    </recommendedName>
</protein>
<evidence type="ECO:0000256" key="4">
    <source>
        <dbReference type="SAM" id="SignalP"/>
    </source>
</evidence>
<dbReference type="GeneID" id="28896843"/>
<dbReference type="EC" id="3.1.3.8" evidence="2"/>
<proteinExistence type="inferred from homology"/>
<accession>A0A165K4B9</accession>